<protein>
    <submittedName>
        <fullName evidence="1">Uncharacterized protein</fullName>
    </submittedName>
</protein>
<organism evidence="1 2">
    <name type="scientific">Canavalia gladiata</name>
    <name type="common">Sword bean</name>
    <name type="synonym">Dolichos gladiatus</name>
    <dbReference type="NCBI Taxonomy" id="3824"/>
    <lineage>
        <taxon>Eukaryota</taxon>
        <taxon>Viridiplantae</taxon>
        <taxon>Streptophyta</taxon>
        <taxon>Embryophyta</taxon>
        <taxon>Tracheophyta</taxon>
        <taxon>Spermatophyta</taxon>
        <taxon>Magnoliopsida</taxon>
        <taxon>eudicotyledons</taxon>
        <taxon>Gunneridae</taxon>
        <taxon>Pentapetalae</taxon>
        <taxon>rosids</taxon>
        <taxon>fabids</taxon>
        <taxon>Fabales</taxon>
        <taxon>Fabaceae</taxon>
        <taxon>Papilionoideae</taxon>
        <taxon>50 kb inversion clade</taxon>
        <taxon>NPAAA clade</taxon>
        <taxon>indigoferoid/millettioid clade</taxon>
        <taxon>Phaseoleae</taxon>
        <taxon>Canavalia</taxon>
    </lineage>
</organism>
<proteinExistence type="predicted"/>
<evidence type="ECO:0000313" key="1">
    <source>
        <dbReference type="EMBL" id="KAK7361562.1"/>
    </source>
</evidence>
<reference evidence="1 2" key="1">
    <citation type="submission" date="2024-01" db="EMBL/GenBank/DDBJ databases">
        <title>The genomes of 5 underutilized Papilionoideae crops provide insights into root nodulation and disease resistanc.</title>
        <authorList>
            <person name="Jiang F."/>
        </authorList>
    </citation>
    <scope>NUCLEOTIDE SEQUENCE [LARGE SCALE GENOMIC DNA]</scope>
    <source>
        <strain evidence="1">LVBAO_FW01</strain>
        <tissue evidence="1">Leaves</tissue>
    </source>
</reference>
<accession>A0AAN9R705</accession>
<keyword evidence="2" id="KW-1185">Reference proteome</keyword>
<gene>
    <name evidence="1" type="ORF">VNO77_03632</name>
</gene>
<dbReference type="AlphaFoldDB" id="A0AAN9R705"/>
<dbReference type="Proteomes" id="UP001367508">
    <property type="component" value="Unassembled WGS sequence"/>
</dbReference>
<evidence type="ECO:0000313" key="2">
    <source>
        <dbReference type="Proteomes" id="UP001367508"/>
    </source>
</evidence>
<name>A0AAN9R705_CANGL</name>
<sequence>MMLESSNPSSWIHVLSLKSQLVEWPTTPTNQSSSSLVSSFKLAVGSENKVLLCTESNHPHMCTRLYLPTEGCKAVNILMLGTCGACQTLMVKTGTESMQTPIPLSTSSKDDREVWLLLVPRKWVGSDIHHVLPLAIKHSRIPL</sequence>
<comment type="caution">
    <text evidence="1">The sequence shown here is derived from an EMBL/GenBank/DDBJ whole genome shotgun (WGS) entry which is preliminary data.</text>
</comment>
<dbReference type="EMBL" id="JAYMYQ010000001">
    <property type="protein sequence ID" value="KAK7361562.1"/>
    <property type="molecule type" value="Genomic_DNA"/>
</dbReference>